<keyword evidence="6" id="KW-0808">Transferase</keyword>
<evidence type="ECO:0000256" key="2">
    <source>
        <dbReference type="ARBA" id="ARBA00022692"/>
    </source>
</evidence>
<dbReference type="InterPro" id="IPR052527">
    <property type="entry name" value="Metal_cation-efflux_comp"/>
</dbReference>
<evidence type="ECO:0000313" key="6">
    <source>
        <dbReference type="EMBL" id="SCY12783.1"/>
    </source>
</evidence>
<feature type="transmembrane region" description="Helical" evidence="5">
    <location>
        <begin position="34"/>
        <end position="56"/>
    </location>
</feature>
<dbReference type="Proteomes" id="UP000183047">
    <property type="component" value="Unassembled WGS sequence"/>
</dbReference>
<evidence type="ECO:0000256" key="4">
    <source>
        <dbReference type="ARBA" id="ARBA00023136"/>
    </source>
</evidence>
<protein>
    <submittedName>
        <fullName evidence="6">Protein-S-isoprenylcysteine O-methyltransferase Ste14</fullName>
    </submittedName>
</protein>
<dbReference type="GO" id="GO:0032259">
    <property type="term" value="P:methylation"/>
    <property type="evidence" value="ECO:0007669"/>
    <property type="project" value="UniProtKB-KW"/>
</dbReference>
<dbReference type="PANTHER" id="PTHR43847:SF1">
    <property type="entry name" value="BLL3993 PROTEIN"/>
    <property type="match status" value="1"/>
</dbReference>
<keyword evidence="3 5" id="KW-1133">Transmembrane helix</keyword>
<keyword evidence="7" id="KW-1185">Reference proteome</keyword>
<dbReference type="Pfam" id="PF04140">
    <property type="entry name" value="ICMT"/>
    <property type="match status" value="1"/>
</dbReference>
<dbReference type="Gene3D" id="1.20.120.1630">
    <property type="match status" value="1"/>
</dbReference>
<feature type="transmembrane region" description="Helical" evidence="5">
    <location>
        <begin position="77"/>
        <end position="95"/>
    </location>
</feature>
<proteinExistence type="predicted"/>
<evidence type="ECO:0000256" key="1">
    <source>
        <dbReference type="ARBA" id="ARBA00004141"/>
    </source>
</evidence>
<dbReference type="GO" id="GO:0004671">
    <property type="term" value="F:protein C-terminal S-isoprenylcysteine carboxyl O-methyltransferase activity"/>
    <property type="evidence" value="ECO:0007669"/>
    <property type="project" value="InterPro"/>
</dbReference>
<evidence type="ECO:0000313" key="7">
    <source>
        <dbReference type="Proteomes" id="UP000183047"/>
    </source>
</evidence>
<dbReference type="AlphaFoldDB" id="A0A1G5DDD3"/>
<evidence type="ECO:0000256" key="3">
    <source>
        <dbReference type="ARBA" id="ARBA00022989"/>
    </source>
</evidence>
<dbReference type="GO" id="GO:0016020">
    <property type="term" value="C:membrane"/>
    <property type="evidence" value="ECO:0007669"/>
    <property type="project" value="UniProtKB-SubCell"/>
</dbReference>
<dbReference type="RefSeq" id="WP_074462117.1">
    <property type="nucleotide sequence ID" value="NZ_FMUR01000008.1"/>
</dbReference>
<reference evidence="7" key="1">
    <citation type="submission" date="2016-10" db="EMBL/GenBank/DDBJ databases">
        <authorList>
            <person name="Varghese N."/>
            <person name="Submissions S."/>
        </authorList>
    </citation>
    <scope>NUCLEOTIDE SEQUENCE [LARGE SCALE GENOMIC DNA]</scope>
    <source>
        <strain evidence="7">XBD2006</strain>
    </source>
</reference>
<accession>A0A1G5DDD3</accession>
<dbReference type="PANTHER" id="PTHR43847">
    <property type="entry name" value="BLL3993 PROTEIN"/>
    <property type="match status" value="1"/>
</dbReference>
<keyword evidence="6" id="KW-0489">Methyltransferase</keyword>
<dbReference type="EMBL" id="FMUR01000008">
    <property type="protein sequence ID" value="SCY12783.1"/>
    <property type="molecule type" value="Genomic_DNA"/>
</dbReference>
<comment type="subcellular location">
    <subcellularLocation>
        <location evidence="1">Membrane</location>
        <topology evidence="1">Multi-pass membrane protein</topology>
    </subcellularLocation>
</comment>
<sequence length="223" mass="25922">MKKELLKEAITKIVVGIILIGLLLFIPAGTLSWLYGWIFMGMLFVPMLIAGIVMYFKAPDLLESRLRAKETQSEQKQVIGFSGIMFLLVFILAGLNYRFGWIILPEISVYIGIVIFLLAYALFGEVLRENRYLSRVIEVQRDQKVVDSGLYGIVRHPMYFATLFLFLSMPLVLNSLPSFIVMLSYIPIIVKRIRNEEEVLEKELSGYKEYKRKVRYRIIPFMY</sequence>
<organism evidence="6 7">
    <name type="scientific">Butyrivibrio hungatei</name>
    <dbReference type="NCBI Taxonomy" id="185008"/>
    <lineage>
        <taxon>Bacteria</taxon>
        <taxon>Bacillati</taxon>
        <taxon>Bacillota</taxon>
        <taxon>Clostridia</taxon>
        <taxon>Lachnospirales</taxon>
        <taxon>Lachnospiraceae</taxon>
        <taxon>Butyrivibrio</taxon>
    </lineage>
</organism>
<feature type="transmembrane region" description="Helical" evidence="5">
    <location>
        <begin position="9"/>
        <end position="28"/>
    </location>
</feature>
<keyword evidence="2 5" id="KW-0812">Transmembrane</keyword>
<dbReference type="InterPro" id="IPR007269">
    <property type="entry name" value="ICMT_MeTrfase"/>
</dbReference>
<keyword evidence="4 5" id="KW-0472">Membrane</keyword>
<dbReference type="OrthoDB" id="5471300at2"/>
<gene>
    <name evidence="6" type="ORF">SAMN02910451_01471</name>
</gene>
<evidence type="ECO:0000256" key="5">
    <source>
        <dbReference type="SAM" id="Phobius"/>
    </source>
</evidence>
<feature type="transmembrane region" description="Helical" evidence="5">
    <location>
        <begin position="172"/>
        <end position="190"/>
    </location>
</feature>
<name>A0A1G5DDD3_9FIRM</name>
<feature type="transmembrane region" description="Helical" evidence="5">
    <location>
        <begin position="107"/>
        <end position="127"/>
    </location>
</feature>